<dbReference type="PATRIC" id="fig|999432.5.peg.1094"/>
<reference evidence="1" key="1">
    <citation type="submission" date="2012-01" db="EMBL/GenBank/DDBJ databases">
        <title>The Genome Sequence of Treponema denticola H-22.</title>
        <authorList>
            <consortium name="The Broad Institute Genome Sequencing Platform"/>
            <person name="Earl A."/>
            <person name="Ward D."/>
            <person name="Feldgarden M."/>
            <person name="Gevers D."/>
            <person name="Blanton J.M."/>
            <person name="Fenno C.J."/>
            <person name="Baranova O.V."/>
            <person name="Mathney J."/>
            <person name="Dewhirst F.E."/>
            <person name="Izard J."/>
            <person name="Young S.K."/>
            <person name="Zeng Q."/>
            <person name="Gargeya S."/>
            <person name="Fitzgerald M."/>
            <person name="Haas B."/>
            <person name="Abouelleil A."/>
            <person name="Alvarado L."/>
            <person name="Arachchi H.M."/>
            <person name="Berlin A."/>
            <person name="Chapman S.B."/>
            <person name="Gearin G."/>
            <person name="Goldberg J."/>
            <person name="Griggs A."/>
            <person name="Gujja S."/>
            <person name="Hansen M."/>
            <person name="Heiman D."/>
            <person name="Howarth C."/>
            <person name="Larimer J."/>
            <person name="Lui A."/>
            <person name="MacDonald P.J.P."/>
            <person name="McCowen C."/>
            <person name="Montmayeur A."/>
            <person name="Murphy C."/>
            <person name="Neiman D."/>
            <person name="Pearson M."/>
            <person name="Priest M."/>
            <person name="Roberts A."/>
            <person name="Saif S."/>
            <person name="Shea T."/>
            <person name="Sisk P."/>
            <person name="Stolte C."/>
            <person name="Sykes S."/>
            <person name="Wortman J."/>
            <person name="Nusbaum C."/>
            <person name="Birren B."/>
        </authorList>
    </citation>
    <scope>NUCLEOTIDE SEQUENCE [LARGE SCALE GENOMIC DNA]</scope>
    <source>
        <strain evidence="1">H-22</strain>
    </source>
</reference>
<dbReference type="Proteomes" id="UP000011705">
    <property type="component" value="Chromosome"/>
</dbReference>
<evidence type="ECO:0008006" key="2">
    <source>
        <dbReference type="Google" id="ProtNLM"/>
    </source>
</evidence>
<dbReference type="AlphaFoldDB" id="A0A0E2E6F8"/>
<gene>
    <name evidence="1" type="ORF">HMPREF9726_01053</name>
</gene>
<organism evidence="1">
    <name type="scientific">Treponema denticola H-22</name>
    <dbReference type="NCBI Taxonomy" id="999432"/>
    <lineage>
        <taxon>Bacteria</taxon>
        <taxon>Pseudomonadati</taxon>
        <taxon>Spirochaetota</taxon>
        <taxon>Spirochaetia</taxon>
        <taxon>Spirochaetales</taxon>
        <taxon>Treponemataceae</taxon>
        <taxon>Treponema</taxon>
    </lineage>
</organism>
<name>A0A0E2E6F8_TREDN</name>
<dbReference type="HOGENOM" id="CLU_123806_0_0_12"/>
<accession>A0A0E2E6F8</accession>
<dbReference type="InterPro" id="IPR026002">
    <property type="entry name" value="ATC_hydrolase-like"/>
</dbReference>
<proteinExistence type="predicted"/>
<comment type="caution">
    <text evidence="1">The sequence shown here is derived from an EMBL/GenBank/DDBJ whole genome shotgun (WGS) entry which is preliminary data.</text>
</comment>
<dbReference type="RefSeq" id="WP_002683996.1">
    <property type="nucleotide sequence ID" value="NZ_CM001795.1"/>
</dbReference>
<dbReference type="EMBL" id="AGDV01000010">
    <property type="protein sequence ID" value="EMB33673.1"/>
    <property type="molecule type" value="Genomic_DNA"/>
</dbReference>
<sequence>MVITNVKRKSSPALDGQRNICQRRAATISNMIKCAAERGLDKQFARDAIYKYGQDIAASMKKSLKKDFTIDEFLEVFASQPHFDIYEMEVVKKTEDMFLIHFHYCPYVEEWTKQGYCDDELSELCDITMEGDKAIGDCFSNLRFTLGKTIAQGHCVCELLFEKIKETEK</sequence>
<evidence type="ECO:0000313" key="1">
    <source>
        <dbReference type="EMBL" id="EMB33673.1"/>
    </source>
</evidence>
<dbReference type="Pfam" id="PF14196">
    <property type="entry name" value="ATC_hydrolase"/>
    <property type="match status" value="1"/>
</dbReference>
<protein>
    <recommendedName>
        <fullName evidence="2">L-2-amino-thiazoline-4-carboxylic acid hydrolase</fullName>
    </recommendedName>
</protein>